<evidence type="ECO:0000313" key="2">
    <source>
        <dbReference type="Proteomes" id="UP000789366"/>
    </source>
</evidence>
<comment type="caution">
    <text evidence="1">The sequence shown here is derived from an EMBL/GenBank/DDBJ whole genome shotgun (WGS) entry which is preliminary data.</text>
</comment>
<evidence type="ECO:0000313" key="1">
    <source>
        <dbReference type="EMBL" id="CAG8473535.1"/>
    </source>
</evidence>
<protein>
    <submittedName>
        <fullName evidence="1">9731_t:CDS:1</fullName>
    </submittedName>
</protein>
<name>A0ACA9KHH2_9GLOM</name>
<sequence>MGLKFGPPRKKFGIQLQRKHNRVKCPSYGCNLYFPSYGEVSRHVKDIHDTTLLGAKYERESKIEQKIYDKSYTSFKEAFCNQLDDIINDLTKYYHLAEQRSLIDEGLKKSYSSLILLKQDFSSFSEHQFKISENALNKKIKAEREKADTIIQK</sequence>
<gene>
    <name evidence="1" type="ORF">SPELUC_LOCUS1805</name>
</gene>
<proteinExistence type="predicted"/>
<dbReference type="Proteomes" id="UP000789366">
    <property type="component" value="Unassembled WGS sequence"/>
</dbReference>
<accession>A0ACA9KHH2</accession>
<organism evidence="1 2">
    <name type="scientific">Cetraspora pellucida</name>
    <dbReference type="NCBI Taxonomy" id="1433469"/>
    <lineage>
        <taxon>Eukaryota</taxon>
        <taxon>Fungi</taxon>
        <taxon>Fungi incertae sedis</taxon>
        <taxon>Mucoromycota</taxon>
        <taxon>Glomeromycotina</taxon>
        <taxon>Glomeromycetes</taxon>
        <taxon>Diversisporales</taxon>
        <taxon>Gigasporaceae</taxon>
        <taxon>Cetraspora</taxon>
    </lineage>
</organism>
<keyword evidence="2" id="KW-1185">Reference proteome</keyword>
<reference evidence="1" key="1">
    <citation type="submission" date="2021-06" db="EMBL/GenBank/DDBJ databases">
        <authorList>
            <person name="Kallberg Y."/>
            <person name="Tangrot J."/>
            <person name="Rosling A."/>
        </authorList>
    </citation>
    <scope>NUCLEOTIDE SEQUENCE</scope>
    <source>
        <strain evidence="1">28 12/20/2015</strain>
    </source>
</reference>
<dbReference type="EMBL" id="CAJVPW010001041">
    <property type="protein sequence ID" value="CAG8473535.1"/>
    <property type="molecule type" value="Genomic_DNA"/>
</dbReference>